<dbReference type="GO" id="GO:0033204">
    <property type="term" value="F:ribonuclease P RNA binding"/>
    <property type="evidence" value="ECO:0007669"/>
    <property type="project" value="InterPro"/>
</dbReference>
<evidence type="ECO:0000313" key="4">
    <source>
        <dbReference type="EMBL" id="KAF1993319.1"/>
    </source>
</evidence>
<dbReference type="InterPro" id="IPR002730">
    <property type="entry name" value="Rpp29/RNP1"/>
</dbReference>
<dbReference type="SMART" id="SM00538">
    <property type="entry name" value="POP4"/>
    <property type="match status" value="1"/>
</dbReference>
<evidence type="ECO:0000313" key="5">
    <source>
        <dbReference type="Proteomes" id="UP000799779"/>
    </source>
</evidence>
<dbReference type="InterPro" id="IPR036980">
    <property type="entry name" value="RNase_P/MRP_Rpp29_sf"/>
</dbReference>
<organism evidence="4 5">
    <name type="scientific">Amniculicola lignicola CBS 123094</name>
    <dbReference type="NCBI Taxonomy" id="1392246"/>
    <lineage>
        <taxon>Eukaryota</taxon>
        <taxon>Fungi</taxon>
        <taxon>Dikarya</taxon>
        <taxon>Ascomycota</taxon>
        <taxon>Pezizomycotina</taxon>
        <taxon>Dothideomycetes</taxon>
        <taxon>Pleosporomycetidae</taxon>
        <taxon>Pleosporales</taxon>
        <taxon>Amniculicolaceae</taxon>
        <taxon>Amniculicola</taxon>
    </lineage>
</organism>
<dbReference type="Pfam" id="PF01868">
    <property type="entry name" value="RNase_P-MRP_p29"/>
    <property type="match status" value="1"/>
</dbReference>
<reference evidence="4" key="1">
    <citation type="journal article" date="2020" name="Stud. Mycol.">
        <title>101 Dothideomycetes genomes: a test case for predicting lifestyles and emergence of pathogens.</title>
        <authorList>
            <person name="Haridas S."/>
            <person name="Albert R."/>
            <person name="Binder M."/>
            <person name="Bloem J."/>
            <person name="Labutti K."/>
            <person name="Salamov A."/>
            <person name="Andreopoulos B."/>
            <person name="Baker S."/>
            <person name="Barry K."/>
            <person name="Bills G."/>
            <person name="Bluhm B."/>
            <person name="Cannon C."/>
            <person name="Castanera R."/>
            <person name="Culley D."/>
            <person name="Daum C."/>
            <person name="Ezra D."/>
            <person name="Gonzalez J."/>
            <person name="Henrissat B."/>
            <person name="Kuo A."/>
            <person name="Liang C."/>
            <person name="Lipzen A."/>
            <person name="Lutzoni F."/>
            <person name="Magnuson J."/>
            <person name="Mondo S."/>
            <person name="Nolan M."/>
            <person name="Ohm R."/>
            <person name="Pangilinan J."/>
            <person name="Park H.-J."/>
            <person name="Ramirez L."/>
            <person name="Alfaro M."/>
            <person name="Sun H."/>
            <person name="Tritt A."/>
            <person name="Yoshinaga Y."/>
            <person name="Zwiers L.-H."/>
            <person name="Turgeon B."/>
            <person name="Goodwin S."/>
            <person name="Spatafora J."/>
            <person name="Crous P."/>
            <person name="Grigoriev I."/>
        </authorList>
    </citation>
    <scope>NUCLEOTIDE SEQUENCE</scope>
    <source>
        <strain evidence="4">CBS 123094</strain>
    </source>
</reference>
<dbReference type="GO" id="GO:0005634">
    <property type="term" value="C:nucleus"/>
    <property type="evidence" value="ECO:0007669"/>
    <property type="project" value="UniProtKB-SubCell"/>
</dbReference>
<comment type="similarity">
    <text evidence="2">Belongs to the eukaryotic/archaeal RNase P protein component 1 family.</text>
</comment>
<sequence length="240" mass="26806">MAALPAASAPEPLAKTIFRRALPPDDANAFFNDRVLKRPLWVRPTSPTPSSRAVRRKARKALQDRAKKRATSLKPRPLSAVDKRKLGLLEIPKEQQKYEIYVPLHTLWTGYMRDILGVGAGGAGNAQVEKRAPYITAASSGPVLASADMHGALLEVVRARCVSRVGLKGIVVRDSKYVFELITEKNVVKTVPKEHSVFRFYIPVESMDKPLVFEIVGEQFQTRAPERANKKVKMHYQPDL</sequence>
<proteinExistence type="inferred from homology"/>
<evidence type="ECO:0000256" key="1">
    <source>
        <dbReference type="ARBA" id="ARBA00004123"/>
    </source>
</evidence>
<dbReference type="AlphaFoldDB" id="A0A6A5VXD4"/>
<dbReference type="SUPFAM" id="SSF101744">
    <property type="entry name" value="Rof/RNase P subunit-like"/>
    <property type="match status" value="1"/>
</dbReference>
<dbReference type="Gene3D" id="2.30.30.210">
    <property type="entry name" value="Ribonuclease P/MRP, subunit p29"/>
    <property type="match status" value="1"/>
</dbReference>
<evidence type="ECO:0000256" key="3">
    <source>
        <dbReference type="PIRNR" id="PIRNR027081"/>
    </source>
</evidence>
<comment type="subcellular location">
    <subcellularLocation>
        <location evidence="1">Nucleus</location>
    </subcellularLocation>
</comment>
<protein>
    <recommendedName>
        <fullName evidence="3">Ribonuclease P protein subunit</fullName>
    </recommendedName>
</protein>
<dbReference type="GO" id="GO:0030677">
    <property type="term" value="C:ribonuclease P complex"/>
    <property type="evidence" value="ECO:0007669"/>
    <property type="project" value="InterPro"/>
</dbReference>
<dbReference type="GO" id="GO:0001682">
    <property type="term" value="P:tRNA 5'-leader removal"/>
    <property type="evidence" value="ECO:0007669"/>
    <property type="project" value="InterPro"/>
</dbReference>
<accession>A0A6A5VXD4</accession>
<dbReference type="InterPro" id="IPR016848">
    <property type="entry name" value="RNase_P/MRP_Rpp29-subunit"/>
</dbReference>
<evidence type="ECO:0000256" key="2">
    <source>
        <dbReference type="ARBA" id="ARBA00006181"/>
    </source>
</evidence>
<dbReference type="OrthoDB" id="124041at2759"/>
<keyword evidence="3" id="KW-0819">tRNA processing</keyword>
<gene>
    <name evidence="4" type="ORF">P154DRAFT_78281</name>
</gene>
<dbReference type="GO" id="GO:0000172">
    <property type="term" value="C:ribonuclease MRP complex"/>
    <property type="evidence" value="ECO:0007669"/>
    <property type="project" value="InterPro"/>
</dbReference>
<dbReference type="EMBL" id="ML977713">
    <property type="protein sequence ID" value="KAF1993319.1"/>
    <property type="molecule type" value="Genomic_DNA"/>
</dbReference>
<dbReference type="InterPro" id="IPR023534">
    <property type="entry name" value="Rof/RNase_P-like"/>
</dbReference>
<dbReference type="GO" id="GO:0006364">
    <property type="term" value="P:rRNA processing"/>
    <property type="evidence" value="ECO:0007669"/>
    <property type="project" value="TreeGrafter"/>
</dbReference>
<name>A0A6A5VXD4_9PLEO</name>
<dbReference type="Proteomes" id="UP000799779">
    <property type="component" value="Unassembled WGS sequence"/>
</dbReference>
<dbReference type="PANTHER" id="PTHR13348">
    <property type="entry name" value="RIBONUCLEASE P SUBUNIT P29"/>
    <property type="match status" value="1"/>
</dbReference>
<keyword evidence="5" id="KW-1185">Reference proteome</keyword>
<dbReference type="PIRSF" id="PIRSF027081">
    <property type="entry name" value="RNase_P/MRP_p29_subunit"/>
    <property type="match status" value="1"/>
</dbReference>
<dbReference type="PANTHER" id="PTHR13348:SF0">
    <property type="entry name" value="RIBONUCLEASE P PROTEIN SUBUNIT P29"/>
    <property type="match status" value="1"/>
</dbReference>
<keyword evidence="3" id="KW-0539">Nucleus</keyword>